<dbReference type="Proteomes" id="UP000606499">
    <property type="component" value="Unassembled WGS sequence"/>
</dbReference>
<sequence length="133" mass="15792">MKILYTYHDLGGDAIKQFLQTLHPKQQERLLWFITMLLLPRDTIGKPPVKHFQMDRYRRLFELRDKYKTTLSRVIFTYDSKGNVIILEAFIKNHKRKTDAALETALAKLRRIEHDPAQFLLKIDTPDLVKQIV</sequence>
<dbReference type="AlphaFoldDB" id="A0A923LW73"/>
<organism evidence="1 2">
    <name type="scientific">Agathobaculum faecis</name>
    <dbReference type="NCBI Taxonomy" id="2763013"/>
    <lineage>
        <taxon>Bacteria</taxon>
        <taxon>Bacillati</taxon>
        <taxon>Bacillota</taxon>
        <taxon>Clostridia</taxon>
        <taxon>Eubacteriales</taxon>
        <taxon>Butyricicoccaceae</taxon>
        <taxon>Agathobaculum</taxon>
    </lineage>
</organism>
<dbReference type="InterPro" id="IPR009241">
    <property type="entry name" value="HigB-like"/>
</dbReference>
<name>A0A923LW73_9FIRM</name>
<evidence type="ECO:0000313" key="2">
    <source>
        <dbReference type="Proteomes" id="UP000606499"/>
    </source>
</evidence>
<protein>
    <submittedName>
        <fullName evidence="1">Type II toxin-antitoxin system RelE/ParE family toxin</fullName>
    </submittedName>
</protein>
<evidence type="ECO:0000313" key="1">
    <source>
        <dbReference type="EMBL" id="MBC5726530.1"/>
    </source>
</evidence>
<dbReference type="EMBL" id="JACOPL010000018">
    <property type="protein sequence ID" value="MBC5726530.1"/>
    <property type="molecule type" value="Genomic_DNA"/>
</dbReference>
<gene>
    <name evidence="1" type="ORF">H8S45_13820</name>
</gene>
<reference evidence="1" key="1">
    <citation type="submission" date="2020-08" db="EMBL/GenBank/DDBJ databases">
        <title>Genome public.</title>
        <authorList>
            <person name="Liu C."/>
            <person name="Sun Q."/>
        </authorList>
    </citation>
    <scope>NUCLEOTIDE SEQUENCE</scope>
    <source>
        <strain evidence="1">NSJ-28</strain>
    </source>
</reference>
<dbReference type="RefSeq" id="WP_054328344.1">
    <property type="nucleotide sequence ID" value="NZ_JACOPL010000018.1"/>
</dbReference>
<accession>A0A923LW73</accession>
<comment type="caution">
    <text evidence="1">The sequence shown here is derived from an EMBL/GenBank/DDBJ whole genome shotgun (WGS) entry which is preliminary data.</text>
</comment>
<keyword evidence="2" id="KW-1185">Reference proteome</keyword>
<proteinExistence type="predicted"/>
<dbReference type="Pfam" id="PF05973">
    <property type="entry name" value="Gp49"/>
    <property type="match status" value="1"/>
</dbReference>